<accession>A0A167WEN7</accession>
<dbReference type="SUPFAM" id="SSF56399">
    <property type="entry name" value="ADP-ribosylation"/>
    <property type="match status" value="2"/>
</dbReference>
<gene>
    <name evidence="7" type="ORF">AAL_07950</name>
</gene>
<keyword evidence="4" id="KW-1015">Disulfide bond</keyword>
<sequence>MHPGALPWLLLLSAAVASPDAAPASDKRHALGARGLDGGIEPFYDPTGDACAASAPDGHDLVPNPQHAAANRTRPCYFVYLGDVRSPRQIRQRGGFRPYGLGWESDELAYIIERHFVGGPLGHGLEDRPRWHSSDGRFRTAYVSVMRDRASAETVYSGRVAPAWMYEIRATPNMLDLVEWSNQCFALGGVPWHQVRRYRRNQAGAGWQFNNDYDVAVFDVPELQSRLHTTSIDRLRSDDYDDSFPRILVDGIADPDRAYRDGDLSRAAAQWVISRAHRHLTEPQFPFAWREYADDDAVPGSPLREDDDDEGQGSSPARGMSESHRFMLATALRDASLTVTAAMAVDDGIEIAMHRSWPERVERAGCAYWTSLDWDLEAGSRTARRDTSQGQGNLLECAGLYMKAREWLLKNFGDDGHSAMPDSPLLANETALLLNGSYGVLNCEDLLGRLVFYQATLNGGNAAPHVPRLTNNDDYCKSVVLEMRGQRNRKHAPHDKPTRPTPADVVFLGHFLWPDEARRQGGFLPPGQQAHKAQSGKKTPLASPWADYVLKASMTFGRAAKRAARLAAVETPGHSGIVYAVHASPNIVSLGSLAAVVGGVPWDQVMGWRRLPEDWERIAPRLDPSKRDELEQRFREALTAKSNHTFMTPNPDYDHKYNSFKTSVDVVQDMLDVDNDVVAFMNERGRHVGWSGSFPLFNATVVTGVESAAAKAEALVANPHPESEWAAMKEFVSNHRVAVASWVAVGALAMATGGLAGVGAGVADGLTVAGEGIIDGIASLFSTSSSASEMAGLMEESVQSTELEEAMSSRMSDVSQGLRNLIKGAHQA</sequence>
<organism evidence="7 8">
    <name type="scientific">Moelleriella libera RCEF 2490</name>
    <dbReference type="NCBI Taxonomy" id="1081109"/>
    <lineage>
        <taxon>Eukaryota</taxon>
        <taxon>Fungi</taxon>
        <taxon>Dikarya</taxon>
        <taxon>Ascomycota</taxon>
        <taxon>Pezizomycotina</taxon>
        <taxon>Sordariomycetes</taxon>
        <taxon>Hypocreomycetidae</taxon>
        <taxon>Hypocreales</taxon>
        <taxon>Clavicipitaceae</taxon>
        <taxon>Moelleriella</taxon>
    </lineage>
</organism>
<feature type="signal peptide" evidence="6">
    <location>
        <begin position="1"/>
        <end position="21"/>
    </location>
</feature>
<dbReference type="GO" id="GO:0090729">
    <property type="term" value="F:toxin activity"/>
    <property type="evidence" value="ECO:0007669"/>
    <property type="project" value="UniProtKB-KW"/>
</dbReference>
<dbReference type="InterPro" id="IPR001144">
    <property type="entry name" value="Enterotoxin_A"/>
</dbReference>
<feature type="chain" id="PRO_5007893900" evidence="6">
    <location>
        <begin position="22"/>
        <end position="828"/>
    </location>
</feature>
<evidence type="ECO:0000256" key="2">
    <source>
        <dbReference type="ARBA" id="ARBA00022729"/>
    </source>
</evidence>
<protein>
    <submittedName>
        <fullName evidence="7">Heat-labile enterotoxin, A chain</fullName>
    </submittedName>
</protein>
<dbReference type="Gene3D" id="3.90.210.10">
    <property type="entry name" value="Heat-Labile Enterotoxin, subunit A"/>
    <property type="match status" value="2"/>
</dbReference>
<proteinExistence type="predicted"/>
<evidence type="ECO:0000256" key="1">
    <source>
        <dbReference type="ARBA" id="ARBA00022656"/>
    </source>
</evidence>
<evidence type="ECO:0000256" key="4">
    <source>
        <dbReference type="ARBA" id="ARBA00023157"/>
    </source>
</evidence>
<keyword evidence="8" id="KW-1185">Reference proteome</keyword>
<dbReference type="EMBL" id="AZGY01000028">
    <property type="protein sequence ID" value="KZZ88749.1"/>
    <property type="molecule type" value="Genomic_DNA"/>
</dbReference>
<dbReference type="AlphaFoldDB" id="A0A167WEN7"/>
<evidence type="ECO:0000256" key="6">
    <source>
        <dbReference type="SAM" id="SignalP"/>
    </source>
</evidence>
<evidence type="ECO:0000256" key="5">
    <source>
        <dbReference type="SAM" id="MobiDB-lite"/>
    </source>
</evidence>
<name>A0A167WEN7_9HYPO</name>
<keyword evidence="1" id="KW-0800">Toxin</keyword>
<dbReference type="Proteomes" id="UP000078544">
    <property type="component" value="Unassembled WGS sequence"/>
</dbReference>
<keyword evidence="2 6" id="KW-0732">Signal</keyword>
<evidence type="ECO:0000256" key="3">
    <source>
        <dbReference type="ARBA" id="ARBA00023026"/>
    </source>
</evidence>
<dbReference type="OrthoDB" id="4928156at2759"/>
<comment type="caution">
    <text evidence="7">The sequence shown here is derived from an EMBL/GenBank/DDBJ whole genome shotgun (WGS) entry which is preliminary data.</text>
</comment>
<keyword evidence="3" id="KW-0843">Virulence</keyword>
<evidence type="ECO:0000313" key="7">
    <source>
        <dbReference type="EMBL" id="KZZ88749.1"/>
    </source>
</evidence>
<dbReference type="Pfam" id="PF01375">
    <property type="entry name" value="Enterotoxin_a"/>
    <property type="match status" value="1"/>
</dbReference>
<feature type="region of interest" description="Disordered" evidence="5">
    <location>
        <begin position="296"/>
        <end position="321"/>
    </location>
</feature>
<evidence type="ECO:0000313" key="8">
    <source>
        <dbReference type="Proteomes" id="UP000078544"/>
    </source>
</evidence>
<reference evidence="7 8" key="1">
    <citation type="journal article" date="2016" name="Genome Biol. Evol.">
        <title>Divergent and convergent evolution of fungal pathogenicity.</title>
        <authorList>
            <person name="Shang Y."/>
            <person name="Xiao G."/>
            <person name="Zheng P."/>
            <person name="Cen K."/>
            <person name="Zhan S."/>
            <person name="Wang C."/>
        </authorList>
    </citation>
    <scope>NUCLEOTIDE SEQUENCE [LARGE SCALE GENOMIC DNA]</scope>
    <source>
        <strain evidence="7 8">RCEF 2490</strain>
    </source>
</reference>